<feature type="domain" description="Impact N-terminal" evidence="2">
    <location>
        <begin position="20"/>
        <end position="125"/>
    </location>
</feature>
<dbReference type="Pfam" id="PF01205">
    <property type="entry name" value="Impact_N"/>
    <property type="match status" value="1"/>
</dbReference>
<evidence type="ECO:0000259" key="2">
    <source>
        <dbReference type="Pfam" id="PF01205"/>
    </source>
</evidence>
<dbReference type="Gene3D" id="3.30.70.240">
    <property type="match status" value="1"/>
</dbReference>
<name>A0AAW8R4K7_9ALTE</name>
<evidence type="ECO:0000313" key="5">
    <source>
        <dbReference type="Proteomes" id="UP001249020"/>
    </source>
</evidence>
<protein>
    <submittedName>
        <fullName evidence="4">YigZ family protein</fullName>
    </submittedName>
</protein>
<keyword evidence="5" id="KW-1185">Reference proteome</keyword>
<evidence type="ECO:0000313" key="4">
    <source>
        <dbReference type="EMBL" id="MDT0582103.1"/>
    </source>
</evidence>
<dbReference type="SUPFAM" id="SSF54980">
    <property type="entry name" value="EF-G C-terminal domain-like"/>
    <property type="match status" value="1"/>
</dbReference>
<comment type="caution">
    <text evidence="4">The sequence shown here is derived from an EMBL/GenBank/DDBJ whole genome shotgun (WGS) entry which is preliminary data.</text>
</comment>
<dbReference type="RefSeq" id="WP_311360885.1">
    <property type="nucleotide sequence ID" value="NZ_JAVRIE010000002.1"/>
</dbReference>
<dbReference type="InterPro" id="IPR020568">
    <property type="entry name" value="Ribosomal_Su5_D2-typ_SF"/>
</dbReference>
<dbReference type="GO" id="GO:0006446">
    <property type="term" value="P:regulation of translational initiation"/>
    <property type="evidence" value="ECO:0007669"/>
    <property type="project" value="TreeGrafter"/>
</dbReference>
<dbReference type="GO" id="GO:0005737">
    <property type="term" value="C:cytoplasm"/>
    <property type="evidence" value="ECO:0007669"/>
    <property type="project" value="TreeGrafter"/>
</dbReference>
<comment type="similarity">
    <text evidence="1">Belongs to the IMPACT family.</text>
</comment>
<dbReference type="NCBIfam" id="TIGR00257">
    <property type="entry name" value="IMPACT_YIGZ"/>
    <property type="match status" value="1"/>
</dbReference>
<dbReference type="PANTHER" id="PTHR16301:SF20">
    <property type="entry name" value="IMPACT FAMILY MEMBER YIGZ"/>
    <property type="match status" value="1"/>
</dbReference>
<evidence type="ECO:0000256" key="1">
    <source>
        <dbReference type="ARBA" id="ARBA00007665"/>
    </source>
</evidence>
<dbReference type="InterPro" id="IPR036956">
    <property type="entry name" value="Impact_N_sf"/>
</dbReference>
<dbReference type="GO" id="GO:0032561">
    <property type="term" value="F:guanyl ribonucleotide binding"/>
    <property type="evidence" value="ECO:0007669"/>
    <property type="project" value="UniProtKB-ARBA"/>
</dbReference>
<dbReference type="AlphaFoldDB" id="A0AAW8R4K7"/>
<dbReference type="InterPro" id="IPR035647">
    <property type="entry name" value="EFG_III/V"/>
</dbReference>
<dbReference type="SUPFAM" id="SSF54211">
    <property type="entry name" value="Ribosomal protein S5 domain 2-like"/>
    <property type="match status" value="1"/>
</dbReference>
<sequence>MLFKPYLTPTHEHDIEHEVKRSKFLTFARPTATTATANDFVKALRAAHPQANHVCWAYIVGSPDSTLRSMSDDGEPSGTAGMPMLKILEHSGLGDITVAVVRYFGGTKLGTGGLQRAYSDAVALVLKELQTEEKVDRVAVQASFDYALEGAIKSALGGFNCAKTDFNYAESVSLTSLVPRNELDAFCEELTNICSGKLTLLVSKDN</sequence>
<dbReference type="Pfam" id="PF09186">
    <property type="entry name" value="DUF1949"/>
    <property type="match status" value="1"/>
</dbReference>
<accession>A0AAW8R4K7</accession>
<gene>
    <name evidence="4" type="ORF">RM544_06105</name>
</gene>
<evidence type="ECO:0000259" key="3">
    <source>
        <dbReference type="Pfam" id="PF09186"/>
    </source>
</evidence>
<dbReference type="Gene3D" id="3.30.230.30">
    <property type="entry name" value="Impact, N-terminal domain"/>
    <property type="match status" value="1"/>
</dbReference>
<dbReference type="InterPro" id="IPR023582">
    <property type="entry name" value="Impact"/>
</dbReference>
<dbReference type="InterPro" id="IPR001498">
    <property type="entry name" value="Impact_N"/>
</dbReference>
<feature type="domain" description="UPF0029" evidence="3">
    <location>
        <begin position="144"/>
        <end position="197"/>
    </location>
</feature>
<proteinExistence type="inferred from homology"/>
<dbReference type="GO" id="GO:0043168">
    <property type="term" value="F:anion binding"/>
    <property type="evidence" value="ECO:0007669"/>
    <property type="project" value="UniProtKB-ARBA"/>
</dbReference>
<dbReference type="EMBL" id="JAVRIE010000002">
    <property type="protein sequence ID" value="MDT0582103.1"/>
    <property type="molecule type" value="Genomic_DNA"/>
</dbReference>
<dbReference type="InterPro" id="IPR015269">
    <property type="entry name" value="UPF0029_Impact_C"/>
</dbReference>
<reference evidence="4 5" key="1">
    <citation type="submission" date="2023-09" db="EMBL/GenBank/DDBJ databases">
        <authorList>
            <person name="Rey-Velasco X."/>
        </authorList>
    </citation>
    <scope>NUCLEOTIDE SEQUENCE [LARGE SCALE GENOMIC DNA]</scope>
    <source>
        <strain evidence="4 5">W409</strain>
    </source>
</reference>
<organism evidence="4 5">
    <name type="scientific">Brumicola blandensis</name>
    <dbReference type="NCBI Taxonomy" id="3075611"/>
    <lineage>
        <taxon>Bacteria</taxon>
        <taxon>Pseudomonadati</taxon>
        <taxon>Pseudomonadota</taxon>
        <taxon>Gammaproteobacteria</taxon>
        <taxon>Alteromonadales</taxon>
        <taxon>Alteromonadaceae</taxon>
        <taxon>Brumicola</taxon>
    </lineage>
</organism>
<dbReference type="PANTHER" id="PTHR16301">
    <property type="entry name" value="IMPACT-RELATED"/>
    <property type="match status" value="1"/>
</dbReference>
<dbReference type="InterPro" id="IPR015796">
    <property type="entry name" value="Impact_YigZ-like"/>
</dbReference>
<dbReference type="Proteomes" id="UP001249020">
    <property type="component" value="Unassembled WGS sequence"/>
</dbReference>
<dbReference type="GO" id="GO:0017111">
    <property type="term" value="F:ribonucleoside triphosphate phosphatase activity"/>
    <property type="evidence" value="ECO:0007669"/>
    <property type="project" value="UniProtKB-ARBA"/>
</dbReference>